<accession>T2SU32</accession>
<comment type="caution">
    <text evidence="1">The sequence shown here is derived from an EMBL/GenBank/DDBJ whole genome shotgun (WGS) entry which is preliminary data.</text>
</comment>
<dbReference type="EMBL" id="ASYS01000296">
    <property type="protein sequence ID" value="EQD96117.1"/>
    <property type="molecule type" value="Genomic_DNA"/>
</dbReference>
<dbReference type="AlphaFoldDB" id="T2SU32"/>
<evidence type="ECO:0000313" key="2">
    <source>
        <dbReference type="Proteomes" id="UP000015645"/>
    </source>
</evidence>
<evidence type="ECO:0000313" key="1">
    <source>
        <dbReference type="EMBL" id="EQD96117.1"/>
    </source>
</evidence>
<gene>
    <name evidence="1" type="ORF">L931_03590</name>
</gene>
<reference evidence="1 2" key="1">
    <citation type="journal article" date="2013" name="Genome Announc.">
        <title>Draft Genome Sequences of Helicobacter pylori Strains Isolated from Regions of Low and High Gastric Cancer Risk in Colombia.</title>
        <authorList>
            <person name="Sheh A."/>
            <person name="Piazuelo M.B."/>
            <person name="Wilson K.T."/>
            <person name="Correa P."/>
            <person name="Fox J.G."/>
        </authorList>
    </citation>
    <scope>NUCLEOTIDE SEQUENCE [LARGE SCALE GENOMIC DNA]</scope>
    <source>
        <strain evidence="1 2">PZ5024</strain>
    </source>
</reference>
<sequence length="47" mass="5496">MLLDETDKNAFSLKIDASFRGFLCWFSYSLIFKKIGLLELIRGYFAL</sequence>
<organism evidence="1 2">
    <name type="scientific">Helicobacter pylori PZ5024</name>
    <dbReference type="NCBI Taxonomy" id="1337391"/>
    <lineage>
        <taxon>Bacteria</taxon>
        <taxon>Pseudomonadati</taxon>
        <taxon>Campylobacterota</taxon>
        <taxon>Epsilonproteobacteria</taxon>
        <taxon>Campylobacterales</taxon>
        <taxon>Helicobacteraceae</taxon>
        <taxon>Helicobacter</taxon>
    </lineage>
</organism>
<protein>
    <submittedName>
        <fullName evidence="1">Uncharacterized protein</fullName>
    </submittedName>
</protein>
<name>T2SU32_HELPX</name>
<dbReference type="PATRIC" id="fig|1337391.3.peg.1131"/>
<dbReference type="Proteomes" id="UP000015645">
    <property type="component" value="Unassembled WGS sequence"/>
</dbReference>
<proteinExistence type="predicted"/>